<accession>Q9IW54</accession>
<gene>
    <name evidence="2" type="primary">2c</name>
</gene>
<evidence type="ECO:0000256" key="1">
    <source>
        <dbReference type="SAM" id="Phobius"/>
    </source>
</evidence>
<dbReference type="EMBL" id="AJ250488">
    <property type="protein sequence ID" value="CAB88866.1"/>
    <property type="molecule type" value="mRNA"/>
</dbReference>
<name>Q9IW54_9VIRU</name>
<feature type="transmembrane region" description="Helical" evidence="1">
    <location>
        <begin position="174"/>
        <end position="196"/>
    </location>
</feature>
<keyword evidence="1" id="KW-0812">Transmembrane</keyword>
<keyword evidence="1" id="KW-1133">Transmembrane helix</keyword>
<proteinExistence type="evidence at transcript level"/>
<organism evidence="2">
    <name type="scientific">Tobacco rattle virus</name>
    <dbReference type="NCBI Taxonomy" id="12295"/>
    <lineage>
        <taxon>Viruses</taxon>
        <taxon>Riboviria</taxon>
        <taxon>Orthornavirae</taxon>
        <taxon>Kitrinoviricota</taxon>
        <taxon>Alsuviricetes</taxon>
        <taxon>Martellivirales</taxon>
        <taxon>Virgaviridae</taxon>
        <taxon>Tobravirus</taxon>
        <taxon>Tobravirus tabaci</taxon>
    </lineage>
</organism>
<keyword evidence="1" id="KW-0472">Membrane</keyword>
<evidence type="ECO:0000313" key="2">
    <source>
        <dbReference type="EMBL" id="CAB88866.1"/>
    </source>
</evidence>
<protein>
    <submittedName>
        <fullName evidence="2">33K protein</fullName>
    </submittedName>
</protein>
<reference evidence="2" key="1">
    <citation type="journal article" date="2001" name="Virology">
        <title>Tobravirus 2b protein acts in trans to facilitate transmission by nematodes.</title>
        <authorList>
            <person name="Vassilakos N."/>
            <person name="Vellios E.K."/>
            <person name="Brown E.C."/>
            <person name="Brown D.J.F."/>
            <person name="MacFarlane S.A."/>
        </authorList>
    </citation>
    <scope>NUCLEOTIDE SEQUENCE</scope>
</reference>
<sequence length="286" mass="32131">MGDVFSAFIIELTSEVTFSVGFNKKNFFTNSGRVFPFDGTIPKIGNWLVVYCHWWPDGSTTIHLSTRSHGVDVGKSCTFSVTGRNRRKFQVERDLPMRNTVSYRNVNFEDGFRIRFPESSPFTVDFVVSFRPNLCKFSNASGSIIVVGPRFDAAVGLESYLDLLKGRLRISRSVIPVIALVVSIISVLVSISGIVVNALTSFTPVEDVVLVWVDSIHRFVVYKHGRFDIQSIRTVSVEQAKALLAGPTSIEKFFREYGWKVYSPFFTALDWDQVAKDSVFGSTYST</sequence>